<evidence type="ECO:0000256" key="7">
    <source>
        <dbReference type="ARBA" id="ARBA00022679"/>
    </source>
</evidence>
<dbReference type="InterPro" id="IPR039949">
    <property type="entry name" value="NAA40"/>
</dbReference>
<dbReference type="PROSITE" id="PS51186">
    <property type="entry name" value="GNAT"/>
    <property type="match status" value="1"/>
</dbReference>
<dbReference type="PANTHER" id="PTHR20531:SF1">
    <property type="entry name" value="N-ALPHA-ACETYLTRANSFERASE 40"/>
    <property type="match status" value="1"/>
</dbReference>
<evidence type="ECO:0000256" key="3">
    <source>
        <dbReference type="ARBA" id="ARBA00008870"/>
    </source>
</evidence>
<gene>
    <name evidence="13" type="ORF">PG991_016048</name>
</gene>
<dbReference type="EC" id="2.3.1.257" evidence="4"/>
<reference evidence="13 14" key="1">
    <citation type="submission" date="2023-01" db="EMBL/GenBank/DDBJ databases">
        <title>Analysis of 21 Apiospora genomes using comparative genomics revels a genus with tremendous synthesis potential of carbohydrate active enzymes and secondary metabolites.</title>
        <authorList>
            <person name="Sorensen T."/>
        </authorList>
    </citation>
    <scope>NUCLEOTIDE SEQUENCE [LARGE SCALE GENOMIC DNA]</scope>
    <source>
        <strain evidence="13 14">CBS 20057</strain>
    </source>
</reference>
<evidence type="ECO:0000256" key="5">
    <source>
        <dbReference type="ARBA" id="ARBA00015043"/>
    </source>
</evidence>
<evidence type="ECO:0000256" key="10">
    <source>
        <dbReference type="ARBA" id="ARBA00047821"/>
    </source>
</evidence>
<dbReference type="Gene3D" id="3.40.630.30">
    <property type="match status" value="1"/>
</dbReference>
<comment type="similarity">
    <text evidence="3">Belongs to the acetyltransferase family. NAA40 subfamily.</text>
</comment>
<proteinExistence type="inferred from homology"/>
<keyword evidence="9" id="KW-0012">Acyltransferase</keyword>
<comment type="subcellular location">
    <subcellularLocation>
        <location evidence="2">Cytoplasm</location>
    </subcellularLocation>
    <subcellularLocation>
        <location evidence="1">Nucleus</location>
    </subcellularLocation>
</comment>
<comment type="caution">
    <text evidence="13">The sequence shown here is derived from an EMBL/GenBank/DDBJ whole genome shotgun (WGS) entry which is preliminary data.</text>
</comment>
<dbReference type="CDD" id="cd04301">
    <property type="entry name" value="NAT_SF"/>
    <property type="match status" value="1"/>
</dbReference>
<keyword evidence="8" id="KW-0539">Nucleus</keyword>
<sequence length="242" mass="27396">MATTSTRQKRKRGTPTPIELVNRKDDSQFVADHLRPSPDWNTWTHPKTQDAYALSLVGAGRLSEADLTACFELVEETSRGDYEPSSMGWKPAQKRAEMRSPELRYILVRRRNREGERAGAGEGEIRGFTSLMPTYEEGQPVVYCYEIHLKPDLQGTGLGRQLLGYHEQVARHTPTVEKVMLTCFLSNERALAFYRKLGFERDEMSPEPRKLRFGKVFVPDYMIMSKSIVNEADAAASSSSSS</sequence>
<dbReference type="EMBL" id="JAQQWI010000024">
    <property type="protein sequence ID" value="KAK7994460.1"/>
    <property type="molecule type" value="Genomic_DNA"/>
</dbReference>
<dbReference type="PANTHER" id="PTHR20531">
    <property type="entry name" value="N-ALPHA-ACETYLTRANSFERASE 40"/>
    <property type="match status" value="1"/>
</dbReference>
<comment type="catalytic activity">
    <reaction evidence="10">
        <text>N-terminal L-seryl-[histone H2A] + acetyl-CoA = N-terminal N(alpha)-acetyl-L-seryl-[histone H2A] + CoA + H(+)</text>
        <dbReference type="Rhea" id="RHEA:50600"/>
        <dbReference type="Rhea" id="RHEA-COMP:12742"/>
        <dbReference type="Rhea" id="RHEA-COMP:12744"/>
        <dbReference type="ChEBI" id="CHEBI:15378"/>
        <dbReference type="ChEBI" id="CHEBI:57287"/>
        <dbReference type="ChEBI" id="CHEBI:57288"/>
        <dbReference type="ChEBI" id="CHEBI:64738"/>
        <dbReference type="ChEBI" id="CHEBI:83690"/>
        <dbReference type="EC" id="2.3.1.257"/>
    </reaction>
</comment>
<evidence type="ECO:0000256" key="1">
    <source>
        <dbReference type="ARBA" id="ARBA00004123"/>
    </source>
</evidence>
<keyword evidence="7" id="KW-0808">Transferase</keyword>
<protein>
    <recommendedName>
        <fullName evidence="5">N-alpha-acetyltransferase 40</fullName>
        <ecNumber evidence="4">2.3.1.257</ecNumber>
    </recommendedName>
</protein>
<organism evidence="13 14">
    <name type="scientific">Apiospora marii</name>
    <dbReference type="NCBI Taxonomy" id="335849"/>
    <lineage>
        <taxon>Eukaryota</taxon>
        <taxon>Fungi</taxon>
        <taxon>Dikarya</taxon>
        <taxon>Ascomycota</taxon>
        <taxon>Pezizomycotina</taxon>
        <taxon>Sordariomycetes</taxon>
        <taxon>Xylariomycetidae</taxon>
        <taxon>Amphisphaeriales</taxon>
        <taxon>Apiosporaceae</taxon>
        <taxon>Apiospora</taxon>
    </lineage>
</organism>
<keyword evidence="6" id="KW-0963">Cytoplasm</keyword>
<dbReference type="Pfam" id="PF00583">
    <property type="entry name" value="Acetyltransf_1"/>
    <property type="match status" value="1"/>
</dbReference>
<evidence type="ECO:0000259" key="12">
    <source>
        <dbReference type="PROSITE" id="PS51186"/>
    </source>
</evidence>
<evidence type="ECO:0000256" key="9">
    <source>
        <dbReference type="ARBA" id="ARBA00023315"/>
    </source>
</evidence>
<evidence type="ECO:0000256" key="2">
    <source>
        <dbReference type="ARBA" id="ARBA00004496"/>
    </source>
</evidence>
<evidence type="ECO:0000256" key="8">
    <source>
        <dbReference type="ARBA" id="ARBA00023242"/>
    </source>
</evidence>
<dbReference type="SUPFAM" id="SSF55729">
    <property type="entry name" value="Acyl-CoA N-acyltransferases (Nat)"/>
    <property type="match status" value="1"/>
</dbReference>
<evidence type="ECO:0000256" key="4">
    <source>
        <dbReference type="ARBA" id="ARBA00012950"/>
    </source>
</evidence>
<comment type="catalytic activity">
    <reaction evidence="11">
        <text>N-terminal L-seryl-[histone H4] + acetyl-CoA = N-terminal N(alpha)-acetyl-L-seryl-[histone H4] + CoA + H(+)</text>
        <dbReference type="Rhea" id="RHEA:50596"/>
        <dbReference type="Rhea" id="RHEA-COMP:12740"/>
        <dbReference type="Rhea" id="RHEA-COMP:12743"/>
        <dbReference type="ChEBI" id="CHEBI:15378"/>
        <dbReference type="ChEBI" id="CHEBI:57287"/>
        <dbReference type="ChEBI" id="CHEBI:57288"/>
        <dbReference type="ChEBI" id="CHEBI:64738"/>
        <dbReference type="ChEBI" id="CHEBI:83690"/>
        <dbReference type="EC" id="2.3.1.257"/>
    </reaction>
</comment>
<evidence type="ECO:0000313" key="14">
    <source>
        <dbReference type="Proteomes" id="UP001396898"/>
    </source>
</evidence>
<name>A0ABR1R0H4_9PEZI</name>
<dbReference type="InterPro" id="IPR016181">
    <property type="entry name" value="Acyl_CoA_acyltransferase"/>
</dbReference>
<evidence type="ECO:0000256" key="11">
    <source>
        <dbReference type="ARBA" id="ARBA00049524"/>
    </source>
</evidence>
<accession>A0ABR1R0H4</accession>
<dbReference type="Proteomes" id="UP001396898">
    <property type="component" value="Unassembled WGS sequence"/>
</dbReference>
<evidence type="ECO:0000313" key="13">
    <source>
        <dbReference type="EMBL" id="KAK7994460.1"/>
    </source>
</evidence>
<keyword evidence="14" id="KW-1185">Reference proteome</keyword>
<feature type="domain" description="N-acetyltransferase" evidence="12">
    <location>
        <begin position="57"/>
        <end position="227"/>
    </location>
</feature>
<evidence type="ECO:0000256" key="6">
    <source>
        <dbReference type="ARBA" id="ARBA00022490"/>
    </source>
</evidence>
<dbReference type="InterPro" id="IPR000182">
    <property type="entry name" value="GNAT_dom"/>
</dbReference>